<evidence type="ECO:0000313" key="2">
    <source>
        <dbReference type="Proteomes" id="UP000199400"/>
    </source>
</evidence>
<protein>
    <submittedName>
        <fullName evidence="1">Uncharacterized protein</fullName>
    </submittedName>
</protein>
<organism evidence="1 2">
    <name type="scientific">Nannocystis exedens</name>
    <dbReference type="NCBI Taxonomy" id="54"/>
    <lineage>
        <taxon>Bacteria</taxon>
        <taxon>Pseudomonadati</taxon>
        <taxon>Myxococcota</taxon>
        <taxon>Polyangia</taxon>
        <taxon>Nannocystales</taxon>
        <taxon>Nannocystaceae</taxon>
        <taxon>Nannocystis</taxon>
    </lineage>
</organism>
<sequence>MAAAARRPRAATAPKAQLPEPGWAKVQKVQLIRREVREVLAPSALGLLFKYGELVIEAGPELGRGRRAPGQRFYATVMVTVDLRRCAAHFREPADVATADKLAELMLGSARVRQKLIALARPELARLAGVPAAQLHVEIDHHVRSEGTRVFIDGDAMVSLEAAREASKR</sequence>
<dbReference type="STRING" id="54.SAMN02745121_03409"/>
<dbReference type="AlphaFoldDB" id="A0A1I1YSH0"/>
<dbReference type="Proteomes" id="UP000199400">
    <property type="component" value="Unassembled WGS sequence"/>
</dbReference>
<accession>A0A1I1YSH0</accession>
<reference evidence="2" key="1">
    <citation type="submission" date="2016-10" db="EMBL/GenBank/DDBJ databases">
        <authorList>
            <person name="Varghese N."/>
            <person name="Submissions S."/>
        </authorList>
    </citation>
    <scope>NUCLEOTIDE SEQUENCE [LARGE SCALE GENOMIC DNA]</scope>
    <source>
        <strain evidence="2">ATCC 25963</strain>
    </source>
</reference>
<dbReference type="EMBL" id="FOMX01000010">
    <property type="protein sequence ID" value="SFE20930.1"/>
    <property type="molecule type" value="Genomic_DNA"/>
</dbReference>
<evidence type="ECO:0000313" key="1">
    <source>
        <dbReference type="EMBL" id="SFE20930.1"/>
    </source>
</evidence>
<name>A0A1I1YSH0_9BACT</name>
<keyword evidence="2" id="KW-1185">Reference proteome</keyword>
<dbReference type="RefSeq" id="WP_143140597.1">
    <property type="nucleotide sequence ID" value="NZ_FOMX01000010.1"/>
</dbReference>
<gene>
    <name evidence="1" type="ORF">SAMN02745121_03409</name>
</gene>
<proteinExistence type="predicted"/>